<dbReference type="Gene3D" id="3.40.50.970">
    <property type="match status" value="2"/>
</dbReference>
<dbReference type="Proteomes" id="UP000218113">
    <property type="component" value="Unassembled WGS sequence"/>
</dbReference>
<evidence type="ECO:0000256" key="4">
    <source>
        <dbReference type="RuleBase" id="RU362132"/>
    </source>
</evidence>
<feature type="domain" description="Thiamine pyrophosphate enzyme N-terminal TPP-binding" evidence="7">
    <location>
        <begin position="4"/>
        <end position="119"/>
    </location>
</feature>
<dbReference type="Pfam" id="PF02775">
    <property type="entry name" value="TPP_enzyme_C"/>
    <property type="match status" value="1"/>
</dbReference>
<proteinExistence type="inferred from homology"/>
<evidence type="ECO:0000313" key="8">
    <source>
        <dbReference type="EMBL" id="PCI29141.1"/>
    </source>
</evidence>
<evidence type="ECO:0000259" key="6">
    <source>
        <dbReference type="Pfam" id="PF02775"/>
    </source>
</evidence>
<dbReference type="InterPro" id="IPR012001">
    <property type="entry name" value="Thiamin_PyroP_enz_TPP-bd_dom"/>
</dbReference>
<dbReference type="SUPFAM" id="SSF52518">
    <property type="entry name" value="Thiamin diphosphate-binding fold (THDP-binding)"/>
    <property type="match status" value="2"/>
</dbReference>
<dbReference type="Pfam" id="PF02776">
    <property type="entry name" value="TPP_enzyme_N"/>
    <property type="match status" value="1"/>
</dbReference>
<dbReference type="GO" id="GO:0009099">
    <property type="term" value="P:L-valine biosynthetic process"/>
    <property type="evidence" value="ECO:0007669"/>
    <property type="project" value="TreeGrafter"/>
</dbReference>
<evidence type="ECO:0000313" key="9">
    <source>
        <dbReference type="Proteomes" id="UP000218113"/>
    </source>
</evidence>
<dbReference type="GO" id="GO:0009097">
    <property type="term" value="P:isoleucine biosynthetic process"/>
    <property type="evidence" value="ECO:0007669"/>
    <property type="project" value="TreeGrafter"/>
</dbReference>
<accession>A0A2A4T730</accession>
<keyword evidence="3 4" id="KW-0786">Thiamine pyrophosphate</keyword>
<evidence type="ECO:0000259" key="5">
    <source>
        <dbReference type="Pfam" id="PF00205"/>
    </source>
</evidence>
<dbReference type="CDD" id="cd00568">
    <property type="entry name" value="TPP_enzymes"/>
    <property type="match status" value="1"/>
</dbReference>
<dbReference type="InterPro" id="IPR029035">
    <property type="entry name" value="DHS-like_NAD/FAD-binding_dom"/>
</dbReference>
<dbReference type="CDD" id="cd07035">
    <property type="entry name" value="TPP_PYR_POX_like"/>
    <property type="match status" value="1"/>
</dbReference>
<dbReference type="InterPro" id="IPR045229">
    <property type="entry name" value="TPP_enz"/>
</dbReference>
<dbReference type="AlphaFoldDB" id="A0A2A4T730"/>
<dbReference type="GO" id="GO:0030976">
    <property type="term" value="F:thiamine pyrophosphate binding"/>
    <property type="evidence" value="ECO:0007669"/>
    <property type="project" value="InterPro"/>
</dbReference>
<dbReference type="EMBL" id="NVSR01000019">
    <property type="protein sequence ID" value="PCI29141.1"/>
    <property type="molecule type" value="Genomic_DNA"/>
</dbReference>
<dbReference type="InterPro" id="IPR029061">
    <property type="entry name" value="THDP-binding"/>
</dbReference>
<feature type="domain" description="Thiamine pyrophosphate enzyme central" evidence="5">
    <location>
        <begin position="191"/>
        <end position="324"/>
    </location>
</feature>
<dbReference type="GO" id="GO:0000287">
    <property type="term" value="F:magnesium ion binding"/>
    <property type="evidence" value="ECO:0007669"/>
    <property type="project" value="InterPro"/>
</dbReference>
<protein>
    <submittedName>
        <fullName evidence="8">Acetolactate synthase large subunit</fullName>
    </submittedName>
</protein>
<dbReference type="SUPFAM" id="SSF52467">
    <property type="entry name" value="DHS-like NAD/FAD-binding domain"/>
    <property type="match status" value="1"/>
</dbReference>
<dbReference type="GO" id="GO:0050660">
    <property type="term" value="F:flavin adenine dinucleotide binding"/>
    <property type="evidence" value="ECO:0007669"/>
    <property type="project" value="TreeGrafter"/>
</dbReference>
<comment type="caution">
    <text evidence="8">The sequence shown here is derived from an EMBL/GenBank/DDBJ whole genome shotgun (WGS) entry which is preliminary data.</text>
</comment>
<dbReference type="GO" id="GO:0003984">
    <property type="term" value="F:acetolactate synthase activity"/>
    <property type="evidence" value="ECO:0007669"/>
    <property type="project" value="TreeGrafter"/>
</dbReference>
<dbReference type="Pfam" id="PF00205">
    <property type="entry name" value="TPP_enzyme_M"/>
    <property type="match status" value="1"/>
</dbReference>
<feature type="domain" description="Thiamine pyrophosphate enzyme TPP-binding" evidence="6">
    <location>
        <begin position="389"/>
        <end position="536"/>
    </location>
</feature>
<name>A0A2A4T730_9DELT</name>
<sequence length="577" mass="63435">MKKTGAWLTVYALEQLPITHTFGIPGVHNTEIYDELNNSNKIKPILVTHELGAAFIADGISRTSDSIGTLVVVPAAGVTHAMSGIGEAYLDGIPMLIISGGVRRDRDFSYQLHQMDQQKLMAAITKKTYLIERHSDIISTIFEAYDVATTGEPGPVHVEIPADIQLFRGEISELPTYQTHDIRILPDRELIKEAAQLLLEAKSPGIFLGWGARDCSGFSTQLAELLMAPVSTTLQGLSVFPANHPLHVGMGFSKSAIPAAEKAFRNCDCLIAVGTRFGEIPTGSFAAKVPDKLIHIDINPNVFNKNYPATISIMADAGEALRSLLQELDRIAFQAKTDGKNLRTTIQEEKQKYYDEWNKHRTDRVNPYLFFKGLRENLRDDAITVVDDGNHTFLAAELFPNLQSRSFICPTNFNSMGYAVPAAMGAQIANPKKQVVGVVGDGAFLMTCMEIITASTLKLGIVFFVFNDGELAQIAQGQEAPYNRKTCTILGQYDLEAVAKATGAEYLEIESNLTITSGISKALKAAKKGKPVIVDVKIDYSKQTRFTRGLMKTTLKKFSIKEKARFIGRSWLRKVTG</sequence>
<dbReference type="PANTHER" id="PTHR18968">
    <property type="entry name" value="THIAMINE PYROPHOSPHATE ENZYMES"/>
    <property type="match status" value="1"/>
</dbReference>
<organism evidence="8 9">
    <name type="scientific">SAR324 cluster bacterium</name>
    <dbReference type="NCBI Taxonomy" id="2024889"/>
    <lineage>
        <taxon>Bacteria</taxon>
        <taxon>Deltaproteobacteria</taxon>
        <taxon>SAR324 cluster</taxon>
    </lineage>
</organism>
<evidence type="ECO:0000256" key="3">
    <source>
        <dbReference type="ARBA" id="ARBA00023052"/>
    </source>
</evidence>
<dbReference type="InterPro" id="IPR000399">
    <property type="entry name" value="TPP-bd_CS"/>
</dbReference>
<evidence type="ECO:0000256" key="2">
    <source>
        <dbReference type="ARBA" id="ARBA00007812"/>
    </source>
</evidence>
<comment type="similarity">
    <text evidence="2 4">Belongs to the TPP enzyme family.</text>
</comment>
<evidence type="ECO:0000256" key="1">
    <source>
        <dbReference type="ARBA" id="ARBA00001964"/>
    </source>
</evidence>
<dbReference type="InterPro" id="IPR012000">
    <property type="entry name" value="Thiamin_PyroP_enz_cen_dom"/>
</dbReference>
<dbReference type="InterPro" id="IPR011766">
    <property type="entry name" value="TPP_enzyme_TPP-bd"/>
</dbReference>
<reference evidence="9" key="1">
    <citation type="submission" date="2017-08" db="EMBL/GenBank/DDBJ databases">
        <title>A dynamic microbial community with high functional redundancy inhabits the cold, oxic subseafloor aquifer.</title>
        <authorList>
            <person name="Tully B.J."/>
            <person name="Wheat C.G."/>
            <person name="Glazer B.T."/>
            <person name="Huber J.A."/>
        </authorList>
    </citation>
    <scope>NUCLEOTIDE SEQUENCE [LARGE SCALE GENOMIC DNA]</scope>
</reference>
<dbReference type="GO" id="GO:0005948">
    <property type="term" value="C:acetolactate synthase complex"/>
    <property type="evidence" value="ECO:0007669"/>
    <property type="project" value="TreeGrafter"/>
</dbReference>
<evidence type="ECO:0000259" key="7">
    <source>
        <dbReference type="Pfam" id="PF02776"/>
    </source>
</evidence>
<dbReference type="Gene3D" id="3.40.50.1220">
    <property type="entry name" value="TPP-binding domain"/>
    <property type="match status" value="1"/>
</dbReference>
<gene>
    <name evidence="8" type="ORF">COB67_04805</name>
</gene>
<comment type="cofactor">
    <cofactor evidence="1">
        <name>thiamine diphosphate</name>
        <dbReference type="ChEBI" id="CHEBI:58937"/>
    </cofactor>
</comment>
<dbReference type="PANTHER" id="PTHR18968:SF13">
    <property type="entry name" value="ACETOLACTATE SYNTHASE CATALYTIC SUBUNIT, MITOCHONDRIAL"/>
    <property type="match status" value="1"/>
</dbReference>
<dbReference type="PROSITE" id="PS00187">
    <property type="entry name" value="TPP_ENZYMES"/>
    <property type="match status" value="1"/>
</dbReference>